<feature type="domain" description="Inositol polyphosphate-related phosphatase" evidence="4">
    <location>
        <begin position="369"/>
        <end position="685"/>
    </location>
</feature>
<dbReference type="SUPFAM" id="SSF56219">
    <property type="entry name" value="DNase I-like"/>
    <property type="match status" value="1"/>
</dbReference>
<feature type="region of interest" description="Disordered" evidence="3">
    <location>
        <begin position="230"/>
        <end position="249"/>
    </location>
</feature>
<evidence type="ECO:0000256" key="3">
    <source>
        <dbReference type="SAM" id="MobiDB-lite"/>
    </source>
</evidence>
<dbReference type="GO" id="GO:0004445">
    <property type="term" value="F:inositol-polyphosphate 5-phosphatase activity"/>
    <property type="evidence" value="ECO:0007669"/>
    <property type="project" value="InterPro"/>
</dbReference>
<dbReference type="InterPro" id="IPR004252">
    <property type="entry name" value="Probable_transposase_24"/>
</dbReference>
<dbReference type="InterPro" id="IPR000300">
    <property type="entry name" value="IPPc"/>
</dbReference>
<dbReference type="GO" id="GO:0034485">
    <property type="term" value="F:phosphatidylinositol-3,4,5-trisphosphate 5-phosphatase activity"/>
    <property type="evidence" value="ECO:0007669"/>
    <property type="project" value="TreeGrafter"/>
</dbReference>
<evidence type="ECO:0000259" key="4">
    <source>
        <dbReference type="SMART" id="SM00128"/>
    </source>
</evidence>
<protein>
    <recommendedName>
        <fullName evidence="4">Inositol polyphosphate-related phosphatase domain-containing protein</fullName>
    </recommendedName>
</protein>
<dbReference type="Pfam" id="PF22669">
    <property type="entry name" value="Exo_endo_phos2"/>
    <property type="match status" value="1"/>
</dbReference>
<proteinExistence type="inferred from homology"/>
<comment type="similarity">
    <text evidence="1">Belongs to the inositol polyphosphate 5-phosphatase family.</text>
</comment>
<dbReference type="InterPro" id="IPR045849">
    <property type="entry name" value="IP5P_plant"/>
</dbReference>
<gene>
    <name evidence="5" type="ORF">CB5_LOCUS20584</name>
</gene>
<feature type="compositionally biased region" description="Polar residues" evidence="3">
    <location>
        <begin position="33"/>
        <end position="42"/>
    </location>
</feature>
<dbReference type="AlphaFoldDB" id="A0A6V7Q2X1"/>
<dbReference type="EMBL" id="LR862132">
    <property type="protein sequence ID" value="CAD1837373.1"/>
    <property type="molecule type" value="Genomic_DNA"/>
</dbReference>
<accession>A0A6V7Q2X1</accession>
<dbReference type="PANTHER" id="PTHR45666:SF18">
    <property type="entry name" value="TYPE IV INOSITOL POLYPHOSPHATE 5-PHOSPHATASE 9"/>
    <property type="match status" value="1"/>
</dbReference>
<reference evidence="5" key="1">
    <citation type="submission" date="2020-07" db="EMBL/GenBank/DDBJ databases">
        <authorList>
            <person name="Lin J."/>
        </authorList>
    </citation>
    <scope>NUCLEOTIDE SEQUENCE</scope>
</reference>
<feature type="compositionally biased region" description="Polar residues" evidence="3">
    <location>
        <begin position="236"/>
        <end position="247"/>
    </location>
</feature>
<feature type="region of interest" description="Disordered" evidence="3">
    <location>
        <begin position="1"/>
        <end position="67"/>
    </location>
</feature>
<dbReference type="GO" id="GO:0046856">
    <property type="term" value="P:phosphatidylinositol dephosphorylation"/>
    <property type="evidence" value="ECO:0007669"/>
    <property type="project" value="InterPro"/>
</dbReference>
<dbReference type="Gene3D" id="3.60.10.10">
    <property type="entry name" value="Endonuclease/exonuclease/phosphatase"/>
    <property type="match status" value="1"/>
</dbReference>
<evidence type="ECO:0000256" key="1">
    <source>
        <dbReference type="ARBA" id="ARBA00010768"/>
    </source>
</evidence>
<dbReference type="SMART" id="SM00128">
    <property type="entry name" value="IPPc"/>
    <property type="match status" value="1"/>
</dbReference>
<dbReference type="PANTHER" id="PTHR45666">
    <property type="entry name" value="TYPE IV INOSITOL POLYPHOSPHATE 5-PHOSPHATASE 9"/>
    <property type="match status" value="1"/>
</dbReference>
<name>A0A6V7Q2X1_ANACO</name>
<sequence>MVRSKRLRSCIITTLQDDEPQSNGDDLSPTLEAASSENQPTSEQEHSEDNPQDNPQEQEPTNVEDNDTLEIIDEQGNLKKKRGVTRAKDVWTLPSGQRIKVEWNKFGQPIKKGGGILGGWLGTVARRGNMCPIHYISWKVMPLVPFKVDIIKMTRSKFFLPRDDKVEAWVLKSVSRKWKDYKHELKIKYKKATRTQAEIASDVPPEIVPQQWIDLVRNWFSERSENLSRIGKASRANHTTPHTTGSKSFARKRQEFEDLMGDLAKKTTTSEFSNATKQIEESVFRDKKAKIGGLLEPSIVEFMAVEEDEHLNLWTVVIWPRLVANKLFRRPMSSFVADFPSSEMIVEAAKTDQHTESPGTTLNDPKETHKFKLFASTWNVGGAAPPDDLNLEDWLDTKNNSYDIYVLGFQEIVPLSAKNVLGPEKNRISTKWNLLIRDTLNKSLCNFNGDQESKVEESFARDFQCVVSKQMVGILVSVWVRGDLQSYVRHPSVSVSAAVYLGSVSVRFWLHNTSFCFVCCHLASGGKEGDEMHRNSDAMEILRRTSFPRDHALDLPRKILDHDRIIWLGDLNYRISLPGSTTRLLVEQKEWKVFYSGRFGRSSFRRLVRGAIKFSPTYKYYPNSDKYYGCIQGKKGEKKRAPAWCDRILWHGKGMKQNRYDRCESRLSDHRPVIALFTVEVKAFMRNSNSLRSFFLSERFNIIKGHGELFRKDEHIRTGRFSENI</sequence>
<feature type="compositionally biased region" description="Polar residues" evidence="3">
    <location>
        <begin position="11"/>
        <end position="25"/>
    </location>
</feature>
<dbReference type="Pfam" id="PF03004">
    <property type="entry name" value="Transposase_24"/>
    <property type="match status" value="1"/>
</dbReference>
<organism evidence="5">
    <name type="scientific">Ananas comosus var. bracteatus</name>
    <name type="common">red pineapple</name>
    <dbReference type="NCBI Taxonomy" id="296719"/>
    <lineage>
        <taxon>Eukaryota</taxon>
        <taxon>Viridiplantae</taxon>
        <taxon>Streptophyta</taxon>
        <taxon>Embryophyta</taxon>
        <taxon>Tracheophyta</taxon>
        <taxon>Spermatophyta</taxon>
        <taxon>Magnoliopsida</taxon>
        <taxon>Liliopsida</taxon>
        <taxon>Poales</taxon>
        <taxon>Bromeliaceae</taxon>
        <taxon>Bromelioideae</taxon>
        <taxon>Ananas</taxon>
    </lineage>
</organism>
<evidence type="ECO:0000256" key="2">
    <source>
        <dbReference type="ARBA" id="ARBA00022801"/>
    </source>
</evidence>
<dbReference type="GO" id="GO:0004439">
    <property type="term" value="F:phosphatidylinositol-4,5-bisphosphate 5-phosphatase activity"/>
    <property type="evidence" value="ECO:0007669"/>
    <property type="project" value="TreeGrafter"/>
</dbReference>
<dbReference type="InterPro" id="IPR036691">
    <property type="entry name" value="Endo/exonu/phosph_ase_sf"/>
</dbReference>
<keyword evidence="2" id="KW-0378">Hydrolase</keyword>
<feature type="compositionally biased region" description="Polar residues" evidence="3">
    <location>
        <begin position="52"/>
        <end position="61"/>
    </location>
</feature>
<evidence type="ECO:0000313" key="5">
    <source>
        <dbReference type="EMBL" id="CAD1837373.1"/>
    </source>
</evidence>